<evidence type="ECO:0000313" key="2">
    <source>
        <dbReference type="EMBL" id="EAU82773.1"/>
    </source>
</evidence>
<proteinExistence type="predicted"/>
<dbReference type="KEGG" id="cci:CC1G_10892"/>
<dbReference type="EMBL" id="AACS02000011">
    <property type="protein sequence ID" value="EAU82773.1"/>
    <property type="molecule type" value="Genomic_DNA"/>
</dbReference>
<dbReference type="InParanoid" id="A8P5V2"/>
<dbReference type="PANTHER" id="PTHR35870">
    <property type="entry name" value="PROTEIN, PUTATIVE (AFU_ORTHOLOGUE AFUA_5G03330)-RELATED"/>
    <property type="match status" value="1"/>
</dbReference>
<comment type="caution">
    <text evidence="2">The sequence shown here is derived from an EMBL/GenBank/DDBJ whole genome shotgun (WGS) entry which is preliminary data.</text>
</comment>
<dbReference type="InterPro" id="IPR025337">
    <property type="entry name" value="Questin_oxidase-like"/>
</dbReference>
<dbReference type="Pfam" id="PF14027">
    <property type="entry name" value="Questin_oxidase"/>
    <property type="match status" value="1"/>
</dbReference>
<dbReference type="VEuPathDB" id="FungiDB:CC1G_10892"/>
<sequence>MSTTTNSGARVDLGKLSHRLTKNGQVTSPGVSLASKRRVEELLLKDAEEHHCYFRGSGFHNHLSHHLLAAYDLGATAEHLQKMYDVEAKSQRPVFVEEKDKEIVVDDGNWVQYLGNQSAYGAFVTFFAEKIEKKGVAATLEEYVFTKEANTSEKVMLVRLVSGAVHPFIQVGYALEFGNEAMVAPALAQTAVHNPMGPQLYDFHQRGTSDTAASADQLSIFELIAEVYAAPELKPGPYEPDALHNARLRGILAKEEVVKKVRELCARFALPSSSASNNFDAQVDSTIHDLILAATLLTFAVSKPNRPPRLDFFLMHLVTSSLFLKPIKGALRKEEDKLNLLRAFVPTMVLLMLSRGRPRIDVGVLEGYTAVPRPPVAGKGEVKLSKEAIGSPEEDGDYNPWHAMHADVLYHPDMHLIKTFRTLIFANREYGGGGPVKLPGSFRITPSPNLSSHTGSSMEGRVTVDDTVYTRAAGVLMDYMGWVTHGQDPREDWDRSALGWDEAWKED</sequence>
<dbReference type="OrthoDB" id="10004862at2759"/>
<dbReference type="eggNOG" id="ENOG502S69W">
    <property type="taxonomic scope" value="Eukaryota"/>
</dbReference>
<dbReference type="PANTHER" id="PTHR35870:SF1">
    <property type="entry name" value="PROTEIN, PUTATIVE (AFU_ORTHOLOGUE AFUA_5G03330)-RELATED"/>
    <property type="match status" value="1"/>
</dbReference>
<keyword evidence="3" id="KW-1185">Reference proteome</keyword>
<dbReference type="STRING" id="240176.A8P5V2"/>
<dbReference type="GeneID" id="6015629"/>
<dbReference type="AlphaFoldDB" id="A8P5V2"/>
<dbReference type="Proteomes" id="UP000001861">
    <property type="component" value="Unassembled WGS sequence"/>
</dbReference>
<accession>A8P5V2</accession>
<keyword evidence="1" id="KW-0560">Oxidoreductase</keyword>
<name>A8P5V2_COPC7</name>
<dbReference type="GO" id="GO:0016491">
    <property type="term" value="F:oxidoreductase activity"/>
    <property type="evidence" value="ECO:0007669"/>
    <property type="project" value="UniProtKB-KW"/>
</dbReference>
<protein>
    <submittedName>
        <fullName evidence="2">Uncharacterized protein</fullName>
    </submittedName>
</protein>
<evidence type="ECO:0000313" key="3">
    <source>
        <dbReference type="Proteomes" id="UP000001861"/>
    </source>
</evidence>
<evidence type="ECO:0000256" key="1">
    <source>
        <dbReference type="ARBA" id="ARBA00023002"/>
    </source>
</evidence>
<dbReference type="OMA" id="KFDFFYI"/>
<gene>
    <name evidence="2" type="ORF">CC1G_10892</name>
</gene>
<organism evidence="2 3">
    <name type="scientific">Coprinopsis cinerea (strain Okayama-7 / 130 / ATCC MYA-4618 / FGSC 9003)</name>
    <name type="common">Inky cap fungus</name>
    <name type="synonym">Hormographiella aspergillata</name>
    <dbReference type="NCBI Taxonomy" id="240176"/>
    <lineage>
        <taxon>Eukaryota</taxon>
        <taxon>Fungi</taxon>
        <taxon>Dikarya</taxon>
        <taxon>Basidiomycota</taxon>
        <taxon>Agaricomycotina</taxon>
        <taxon>Agaricomycetes</taxon>
        <taxon>Agaricomycetidae</taxon>
        <taxon>Agaricales</taxon>
        <taxon>Agaricineae</taxon>
        <taxon>Psathyrellaceae</taxon>
        <taxon>Coprinopsis</taxon>
    </lineage>
</organism>
<reference evidence="2 3" key="1">
    <citation type="journal article" date="2010" name="Proc. Natl. Acad. Sci. U.S.A.">
        <title>Insights into evolution of multicellular fungi from the assembled chromosomes of the mushroom Coprinopsis cinerea (Coprinus cinereus).</title>
        <authorList>
            <person name="Stajich J.E."/>
            <person name="Wilke S.K."/>
            <person name="Ahren D."/>
            <person name="Au C.H."/>
            <person name="Birren B.W."/>
            <person name="Borodovsky M."/>
            <person name="Burns C."/>
            <person name="Canback B."/>
            <person name="Casselton L.A."/>
            <person name="Cheng C.K."/>
            <person name="Deng J."/>
            <person name="Dietrich F.S."/>
            <person name="Fargo D.C."/>
            <person name="Farman M.L."/>
            <person name="Gathman A.C."/>
            <person name="Goldberg J."/>
            <person name="Guigo R."/>
            <person name="Hoegger P.J."/>
            <person name="Hooker J.B."/>
            <person name="Huggins A."/>
            <person name="James T.Y."/>
            <person name="Kamada T."/>
            <person name="Kilaru S."/>
            <person name="Kodira C."/>
            <person name="Kues U."/>
            <person name="Kupfer D."/>
            <person name="Kwan H.S."/>
            <person name="Lomsadze A."/>
            <person name="Li W."/>
            <person name="Lilly W.W."/>
            <person name="Ma L.J."/>
            <person name="Mackey A.J."/>
            <person name="Manning G."/>
            <person name="Martin F."/>
            <person name="Muraguchi H."/>
            <person name="Natvig D.O."/>
            <person name="Palmerini H."/>
            <person name="Ramesh M.A."/>
            <person name="Rehmeyer C.J."/>
            <person name="Roe B.A."/>
            <person name="Shenoy N."/>
            <person name="Stanke M."/>
            <person name="Ter-Hovhannisyan V."/>
            <person name="Tunlid A."/>
            <person name="Velagapudi R."/>
            <person name="Vision T.J."/>
            <person name="Zeng Q."/>
            <person name="Zolan M.E."/>
            <person name="Pukkila P.J."/>
        </authorList>
    </citation>
    <scope>NUCLEOTIDE SEQUENCE [LARGE SCALE GENOMIC DNA]</scope>
    <source>
        <strain evidence="3">Okayama-7 / 130 / ATCC MYA-4618 / FGSC 9003</strain>
    </source>
</reference>
<dbReference type="RefSeq" id="XP_001839029.1">
    <property type="nucleotide sequence ID" value="XM_001838977.1"/>
</dbReference>